<keyword evidence="18" id="KW-1185">Reference proteome</keyword>
<dbReference type="InterPro" id="IPR011604">
    <property type="entry name" value="PDDEXK-like_dom_sf"/>
</dbReference>
<dbReference type="GO" id="GO:0003690">
    <property type="term" value="F:double-stranded DNA binding"/>
    <property type="evidence" value="ECO:0007669"/>
    <property type="project" value="UniProtKB-UniRule"/>
</dbReference>
<dbReference type="GO" id="GO:0000724">
    <property type="term" value="P:double-strand break repair via homologous recombination"/>
    <property type="evidence" value="ECO:0007669"/>
    <property type="project" value="UniProtKB-UniRule"/>
</dbReference>
<dbReference type="STRING" id="1423775.FD03_GL001927"/>
<dbReference type="Pfam" id="PF13361">
    <property type="entry name" value="UvrD_C"/>
    <property type="match status" value="1"/>
</dbReference>
<dbReference type="GO" id="GO:0033202">
    <property type="term" value="C:DNA helicase complex"/>
    <property type="evidence" value="ECO:0007669"/>
    <property type="project" value="TreeGrafter"/>
</dbReference>
<dbReference type="EC" id="3.1.-.-" evidence="13"/>
<evidence type="ECO:0000256" key="6">
    <source>
        <dbReference type="ARBA" id="ARBA00022839"/>
    </source>
</evidence>
<dbReference type="PATRIC" id="fig|1423775.4.peg.1965"/>
<dbReference type="PROSITE" id="PS51217">
    <property type="entry name" value="UVRD_HELICASE_CTER"/>
    <property type="match status" value="1"/>
</dbReference>
<keyword evidence="2 13" id="KW-0547">Nucleotide-binding</keyword>
<dbReference type="Pfam" id="PF12705">
    <property type="entry name" value="PDDEXK_1"/>
    <property type="match status" value="1"/>
</dbReference>
<evidence type="ECO:0000313" key="18">
    <source>
        <dbReference type="Proteomes" id="UP000051248"/>
    </source>
</evidence>
<evidence type="ECO:0000256" key="10">
    <source>
        <dbReference type="ARBA" id="ARBA00023235"/>
    </source>
</evidence>
<dbReference type="GO" id="GO:0005524">
    <property type="term" value="F:ATP binding"/>
    <property type="evidence" value="ECO:0007669"/>
    <property type="project" value="UniProtKB-UniRule"/>
</dbReference>
<evidence type="ECO:0000256" key="13">
    <source>
        <dbReference type="HAMAP-Rule" id="MF_01451"/>
    </source>
</evidence>
<evidence type="ECO:0000256" key="5">
    <source>
        <dbReference type="ARBA" id="ARBA00022806"/>
    </source>
</evidence>
<evidence type="ECO:0000259" key="15">
    <source>
        <dbReference type="PROSITE" id="PS51198"/>
    </source>
</evidence>
<dbReference type="AlphaFoldDB" id="A0A0R1KML7"/>
<proteinExistence type="inferred from homology"/>
<dbReference type="HAMAP" id="MF_01451">
    <property type="entry name" value="AddA"/>
    <property type="match status" value="1"/>
</dbReference>
<dbReference type="InterPro" id="IPR000212">
    <property type="entry name" value="DNA_helicase_UvrD/REP"/>
</dbReference>
<evidence type="ECO:0000256" key="3">
    <source>
        <dbReference type="ARBA" id="ARBA00022763"/>
    </source>
</evidence>
<dbReference type="GO" id="GO:0016887">
    <property type="term" value="F:ATP hydrolysis activity"/>
    <property type="evidence" value="ECO:0007669"/>
    <property type="project" value="RHEA"/>
</dbReference>
<organism evidence="17 18">
    <name type="scientific">Companilactobacillus nodensis DSM 19682 = JCM 14932 = NBRC 107160</name>
    <dbReference type="NCBI Taxonomy" id="1423775"/>
    <lineage>
        <taxon>Bacteria</taxon>
        <taxon>Bacillati</taxon>
        <taxon>Bacillota</taxon>
        <taxon>Bacilli</taxon>
        <taxon>Lactobacillales</taxon>
        <taxon>Lactobacillaceae</taxon>
        <taxon>Companilactobacillus</taxon>
    </lineage>
</organism>
<evidence type="ECO:0000313" key="17">
    <source>
        <dbReference type="EMBL" id="KRK80503.1"/>
    </source>
</evidence>
<dbReference type="Gene3D" id="3.90.320.10">
    <property type="match status" value="1"/>
</dbReference>
<keyword evidence="6 13" id="KW-0269">Exonuclease</keyword>
<dbReference type="Gene3D" id="3.40.50.300">
    <property type="entry name" value="P-loop containing nucleotide triphosphate hydrolases"/>
    <property type="match status" value="4"/>
</dbReference>
<dbReference type="GO" id="GO:0005829">
    <property type="term" value="C:cytosol"/>
    <property type="evidence" value="ECO:0007669"/>
    <property type="project" value="TreeGrafter"/>
</dbReference>
<comment type="catalytic activity">
    <reaction evidence="11 13">
        <text>Couples ATP hydrolysis with the unwinding of duplex DNA by translocating in the 3'-5' direction.</text>
        <dbReference type="EC" id="5.6.2.4"/>
    </reaction>
</comment>
<evidence type="ECO:0000256" key="14">
    <source>
        <dbReference type="PROSITE-ProRule" id="PRU00560"/>
    </source>
</evidence>
<evidence type="ECO:0000256" key="9">
    <source>
        <dbReference type="ARBA" id="ARBA00023204"/>
    </source>
</evidence>
<comment type="cofactor">
    <cofactor evidence="13">
        <name>Mg(2+)</name>
        <dbReference type="ChEBI" id="CHEBI:18420"/>
    </cofactor>
</comment>
<dbReference type="Proteomes" id="UP000051248">
    <property type="component" value="Unassembled WGS sequence"/>
</dbReference>
<feature type="binding site" evidence="14">
    <location>
        <begin position="23"/>
        <end position="30"/>
    </location>
    <ligand>
        <name>ATP</name>
        <dbReference type="ChEBI" id="CHEBI:30616"/>
    </ligand>
</feature>
<dbReference type="GO" id="GO:0008408">
    <property type="term" value="F:3'-5' exonuclease activity"/>
    <property type="evidence" value="ECO:0007669"/>
    <property type="project" value="UniProtKB-UniRule"/>
</dbReference>
<evidence type="ECO:0000256" key="4">
    <source>
        <dbReference type="ARBA" id="ARBA00022801"/>
    </source>
</evidence>
<dbReference type="SUPFAM" id="SSF52540">
    <property type="entry name" value="P-loop containing nucleoside triphosphate hydrolases"/>
    <property type="match status" value="1"/>
</dbReference>
<reference evidence="17 18" key="1">
    <citation type="journal article" date="2015" name="Genome Announc.">
        <title>Expanding the biotechnology potential of lactobacilli through comparative genomics of 213 strains and associated genera.</title>
        <authorList>
            <person name="Sun Z."/>
            <person name="Harris H.M."/>
            <person name="McCann A."/>
            <person name="Guo C."/>
            <person name="Argimon S."/>
            <person name="Zhang W."/>
            <person name="Yang X."/>
            <person name="Jeffery I.B."/>
            <person name="Cooney J.C."/>
            <person name="Kagawa T.F."/>
            <person name="Liu W."/>
            <person name="Song Y."/>
            <person name="Salvetti E."/>
            <person name="Wrobel A."/>
            <person name="Rasinkangas P."/>
            <person name="Parkhill J."/>
            <person name="Rea M.C."/>
            <person name="O'Sullivan O."/>
            <person name="Ritari J."/>
            <person name="Douillard F.P."/>
            <person name="Paul Ross R."/>
            <person name="Yang R."/>
            <person name="Briner A.E."/>
            <person name="Felis G.E."/>
            <person name="de Vos W.M."/>
            <person name="Barrangou R."/>
            <person name="Klaenhammer T.R."/>
            <person name="Caufield P.W."/>
            <person name="Cui Y."/>
            <person name="Zhang H."/>
            <person name="O'Toole P.W."/>
        </authorList>
    </citation>
    <scope>NUCLEOTIDE SEQUENCE [LARGE SCALE GENOMIC DNA]</scope>
    <source>
        <strain evidence="17 18">DSM 19682</strain>
    </source>
</reference>
<dbReference type="Pfam" id="PF00580">
    <property type="entry name" value="UvrD-helicase"/>
    <property type="match status" value="1"/>
</dbReference>
<dbReference type="InterPro" id="IPR011335">
    <property type="entry name" value="Restrct_endonuc-II-like"/>
</dbReference>
<dbReference type="InterPro" id="IPR014016">
    <property type="entry name" value="UvrD-like_ATP-bd"/>
</dbReference>
<dbReference type="PROSITE" id="PS51198">
    <property type="entry name" value="UVRD_HELICASE_ATP_BIND"/>
    <property type="match status" value="1"/>
</dbReference>
<dbReference type="InterPro" id="IPR038726">
    <property type="entry name" value="PDDEXK_AddAB-type"/>
</dbReference>
<comment type="subunit">
    <text evidence="13">Heterodimer of AddA and AddB/RexB.</text>
</comment>
<evidence type="ECO:0000256" key="11">
    <source>
        <dbReference type="ARBA" id="ARBA00034617"/>
    </source>
</evidence>
<sequence>MPKWTDDQNKAIFHHGHDILVSAAAGSGKTTILIERIIEMLKNGENIDNLLVSTFTEAAAMEMKDRLVARIKELLQDKELNKEVREHLQKQIFKIPIANISTLHAFCLSVIQKFYYVIDLDPNFRLISDDTEKSMLQEQAFDNVRNKYYEKNDEEFMRMTENFSDDRSDDGLVDVVFKLYDFAITNAKTDEWLDGLSSIYKLDAPFNQTEFYQKKFLPQFNKSLDQIISMSQGAINTALDDELGSLYIKMFKEMIEQVELVKKSAAEKSFDDLKESVSKLKFTSVPRVSAKQKEGLDTTILDFVKGVKDNITKRIRDGLINDYFIQNETDTLASMNTSAKIIDKLVEVERRFMKEFTRIKLSSHALDFNDLEHQAVQILSAKVDDKQIALDYYQSKFHEIMIDEYQDVNAMQENIIQLLSNDDNNIFMVGDIKQSIYGFRQAAPYIFAHKYDEFQKDDNPNELINLSMNFRSSGSVDTFVNDIFKKIFDRTIGDINYDKNSQLVEGTDFPDDADTQNELYILTKEHNINQVTKRQSQIEFAAKRIKKLMDSKFQVYDNKHKEYRDLKYSDIAILSRTKGNNTDLISYFSKAEIPLMVTDAQNYFQTTELQIMMAMLQIVDNPRQDIPLVAVLRSPIVGLNEEELAQIRLADKGDDYYTAMNLYVEADTSDQKLAERLKAFFIQLETYRDFANKNSIARLIWKIYQETGILEYVSGMPGGKQRAANLHALYQRASGYEETNFKGLHAFIDFIQRMEKMNKDLSQPNSIEVVDDTVKVMTVHASKGLEFPIVIFLDLSHGFNKQDYIGGTLYDVDLGIGVTLLNTDSRITIPTIQRALIATKKKVATVSEEMRLLYVALTRAKQKLIMIGFEKDTGKMFSNWDSTIVQDSGVIDEASRLGAGTYQNLIGMSTLSDNERLLADGTDHYENRDAHVELKAVQEDETQKTSTNNKVIQIATEQPSKLFRDTVNNILNFKYQHQEAVETTAYQSVSEIKGLFADPDDDEMADDLLSDKGKYIQDSFAKPKFMAETKSVSAAEVGSATHLLLQKISLEQTPTLETFDKLLTDSITDGTIEENVGKRIDLQSLADFYQSDLGQLILEHQATVSREFPFSVLMPAKRLFKNTGKSDSSEDKILVHGIIDGVIELEDGIILFDYKTDNVNNNNLDEAIEKYSGQLNLYAQAISVIRHKPVKEKYLYFLKINQAVNLSKNIN</sequence>
<keyword evidence="7 13" id="KW-0067">ATP-binding</keyword>
<dbReference type="EC" id="5.6.2.4" evidence="13"/>
<evidence type="ECO:0000256" key="2">
    <source>
        <dbReference type="ARBA" id="ARBA00022741"/>
    </source>
</evidence>
<keyword evidence="4 13" id="KW-0378">Hydrolase</keyword>
<evidence type="ECO:0000259" key="16">
    <source>
        <dbReference type="PROSITE" id="PS51217"/>
    </source>
</evidence>
<dbReference type="InterPro" id="IPR027417">
    <property type="entry name" value="P-loop_NTPase"/>
</dbReference>
<keyword evidence="8 13" id="KW-0238">DNA-binding</keyword>
<comment type="caution">
    <text evidence="17">The sequence shown here is derived from an EMBL/GenBank/DDBJ whole genome shotgun (WGS) entry which is preliminary data.</text>
</comment>
<keyword evidence="3 13" id="KW-0227">DNA damage</keyword>
<dbReference type="InterPro" id="IPR014152">
    <property type="entry name" value="AddA"/>
</dbReference>
<dbReference type="GO" id="GO:0043138">
    <property type="term" value="F:3'-5' DNA helicase activity"/>
    <property type="evidence" value="ECO:0007669"/>
    <property type="project" value="UniProtKB-UniRule"/>
</dbReference>
<protein>
    <recommendedName>
        <fullName evidence="13">ATP-dependent helicase/nuclease subunit A</fullName>
        <ecNumber evidence="13">3.1.-.-</ecNumber>
        <ecNumber evidence="13">5.6.2.4</ecNumber>
    </recommendedName>
    <alternativeName>
        <fullName evidence="13">ATP-dependent helicase/nuclease AddA</fullName>
    </alternativeName>
    <alternativeName>
        <fullName evidence="13">DNA 3'-5' helicase AddA</fullName>
    </alternativeName>
</protein>
<evidence type="ECO:0000256" key="7">
    <source>
        <dbReference type="ARBA" id="ARBA00022840"/>
    </source>
</evidence>
<feature type="domain" description="UvrD-like helicase C-terminal" evidence="16">
    <location>
        <begin position="485"/>
        <end position="784"/>
    </location>
</feature>
<accession>A0A0R1KML7</accession>
<keyword evidence="1 13" id="KW-0540">Nuclease</keyword>
<gene>
    <name evidence="13" type="primary">addA</name>
    <name evidence="17" type="ORF">FD03_GL001927</name>
</gene>
<dbReference type="PANTHER" id="PTHR11070:SF48">
    <property type="entry name" value="ATP-DEPENDENT HELICASE_NUCLEASE SUBUNIT A"/>
    <property type="match status" value="1"/>
</dbReference>
<dbReference type="RefSeq" id="WP_056979655.1">
    <property type="nucleotide sequence ID" value="NZ_AZDZ01000003.1"/>
</dbReference>
<dbReference type="PANTHER" id="PTHR11070">
    <property type="entry name" value="UVRD / RECB / PCRA DNA HELICASE FAMILY MEMBER"/>
    <property type="match status" value="1"/>
</dbReference>
<keyword evidence="5 13" id="KW-0347">Helicase</keyword>
<dbReference type="eggNOG" id="COG1074">
    <property type="taxonomic scope" value="Bacteria"/>
</dbReference>
<comment type="catalytic activity">
    <reaction evidence="12 13">
        <text>ATP + H2O = ADP + phosphate + H(+)</text>
        <dbReference type="Rhea" id="RHEA:13065"/>
        <dbReference type="ChEBI" id="CHEBI:15377"/>
        <dbReference type="ChEBI" id="CHEBI:15378"/>
        <dbReference type="ChEBI" id="CHEBI:30616"/>
        <dbReference type="ChEBI" id="CHEBI:43474"/>
        <dbReference type="ChEBI" id="CHEBI:456216"/>
        <dbReference type="EC" id="5.6.2.4"/>
    </reaction>
</comment>
<dbReference type="OrthoDB" id="9810135at2"/>
<comment type="similarity">
    <text evidence="13">Belongs to the helicase family. AddA subfamily.</text>
</comment>
<evidence type="ECO:0000256" key="1">
    <source>
        <dbReference type="ARBA" id="ARBA00022722"/>
    </source>
</evidence>
<evidence type="ECO:0000256" key="8">
    <source>
        <dbReference type="ARBA" id="ARBA00023125"/>
    </source>
</evidence>
<comment type="function">
    <text evidence="13">The heterodimer acts as both an ATP-dependent DNA helicase and an ATP-dependent, dual-direction single-stranded exonuclease. Recognizes the chi site generating a DNA molecule suitable for the initiation of homologous recombination. The AddA nuclease domain is required for chi fragment generation; this subunit has the helicase and 3' -&gt; 5' nuclease activities.</text>
</comment>
<dbReference type="NCBIfam" id="TIGR02785">
    <property type="entry name" value="addA_Gpos"/>
    <property type="match status" value="1"/>
</dbReference>
<keyword evidence="9 13" id="KW-0234">DNA repair</keyword>
<evidence type="ECO:0000256" key="12">
    <source>
        <dbReference type="ARBA" id="ARBA00048988"/>
    </source>
</evidence>
<keyword evidence="10 13" id="KW-0413">Isomerase</keyword>
<dbReference type="SUPFAM" id="SSF52980">
    <property type="entry name" value="Restriction endonuclease-like"/>
    <property type="match status" value="1"/>
</dbReference>
<dbReference type="EMBL" id="AZDZ01000003">
    <property type="protein sequence ID" value="KRK80503.1"/>
    <property type="molecule type" value="Genomic_DNA"/>
</dbReference>
<name>A0A0R1KML7_9LACO</name>
<dbReference type="InterPro" id="IPR014017">
    <property type="entry name" value="DNA_helicase_UvrD-like_C"/>
</dbReference>
<feature type="domain" description="UvrD-like helicase ATP-binding" evidence="15">
    <location>
        <begin position="2"/>
        <end position="473"/>
    </location>
</feature>